<dbReference type="EMBL" id="AEEF01000023">
    <property type="protein sequence ID" value="EFM05091.1"/>
    <property type="molecule type" value="Genomic_DNA"/>
</dbReference>
<dbReference type="Proteomes" id="UP000005526">
    <property type="component" value="Unassembled WGS sequence"/>
</dbReference>
<reference evidence="1 2" key="1">
    <citation type="submission" date="2010-07" db="EMBL/GenBank/DDBJ databases">
        <authorList>
            <person name="Muzny D."/>
            <person name="Qin X."/>
            <person name="Deng J."/>
            <person name="Jiang H."/>
            <person name="Liu Y."/>
            <person name="Qu J."/>
            <person name="Song X.-Z."/>
            <person name="Zhang L."/>
            <person name="Thornton R."/>
            <person name="Coyle M."/>
            <person name="Francisco L."/>
            <person name="Jackson L."/>
            <person name="Javaid M."/>
            <person name="Korchina V."/>
            <person name="Kovar C."/>
            <person name="Mata R."/>
            <person name="Mathew T."/>
            <person name="Ngo R."/>
            <person name="Nguyen L."/>
            <person name="Nguyen N."/>
            <person name="Okwuonu G."/>
            <person name="Ongeri F."/>
            <person name="Pham C."/>
            <person name="Simmons D."/>
            <person name="Wilczek-Boney K."/>
            <person name="Hale W."/>
            <person name="Jakkamsetti A."/>
            <person name="Pham P."/>
            <person name="Ruth R."/>
            <person name="San Lucas F."/>
            <person name="Warren J."/>
            <person name="Zhang J."/>
            <person name="Zhao Z."/>
            <person name="Zhou C."/>
            <person name="Zhu D."/>
            <person name="Lee S."/>
            <person name="Bess C."/>
            <person name="Blankenburg K."/>
            <person name="Forbes L."/>
            <person name="Fu Q."/>
            <person name="Gubbala S."/>
            <person name="Hirani K."/>
            <person name="Jayaseelan J.C."/>
            <person name="Lara F."/>
            <person name="Munidasa M."/>
            <person name="Palculict T."/>
            <person name="Patil S."/>
            <person name="Pu L.-L."/>
            <person name="Saada N."/>
            <person name="Tang L."/>
            <person name="Weissenberger G."/>
            <person name="Zhu Y."/>
            <person name="Hemphill L."/>
            <person name="Shang Y."/>
            <person name="Youmans B."/>
            <person name="Ayvaz T."/>
            <person name="Ross M."/>
            <person name="Santibanez J."/>
            <person name="Aqrawi P."/>
            <person name="Gross S."/>
            <person name="Joshi V."/>
            <person name="Fowler G."/>
            <person name="Nazareth L."/>
            <person name="Reid J."/>
            <person name="Worley K."/>
            <person name="Petrosino J."/>
            <person name="Highlander S."/>
            <person name="Gibbs R."/>
        </authorList>
    </citation>
    <scope>NUCLEOTIDE SEQUENCE [LARGE SCALE GENOMIC DNA]</scope>
    <source>
        <strain evidence="1 2">ATCC 13091</strain>
    </source>
</reference>
<dbReference type="HOGENOM" id="CLU_3313271_0_0_4"/>
<sequence>MAGFQPKRKYDEVVQLAAMRTDKLNYSGLNLNQYGVASP</sequence>
<protein>
    <submittedName>
        <fullName evidence="1">Uncharacterized protein</fullName>
    </submittedName>
</protein>
<name>E0N7H6_NEIM3</name>
<proteinExistence type="predicted"/>
<gene>
    <name evidence="1" type="ORF">HMPREF0602_0456</name>
</gene>
<organism evidence="1 2">
    <name type="scientific">Neisseria meningitidis serogroup B (strain ATCC 13091 / M2091)</name>
    <dbReference type="NCBI Taxonomy" id="862513"/>
    <lineage>
        <taxon>Bacteria</taxon>
        <taxon>Pseudomonadati</taxon>
        <taxon>Pseudomonadota</taxon>
        <taxon>Betaproteobacteria</taxon>
        <taxon>Neisseriales</taxon>
        <taxon>Neisseriaceae</taxon>
        <taxon>Neisseria</taxon>
    </lineage>
</organism>
<comment type="caution">
    <text evidence="1">The sequence shown here is derived from an EMBL/GenBank/DDBJ whole genome shotgun (WGS) entry which is preliminary data.</text>
</comment>
<evidence type="ECO:0000313" key="2">
    <source>
        <dbReference type="Proteomes" id="UP000005526"/>
    </source>
</evidence>
<dbReference type="AlphaFoldDB" id="E0N7H6"/>
<accession>E0N7H6</accession>
<evidence type="ECO:0000313" key="1">
    <source>
        <dbReference type="EMBL" id="EFM05091.1"/>
    </source>
</evidence>